<organism evidence="9">
    <name type="scientific">marine metagenome</name>
    <dbReference type="NCBI Taxonomy" id="408172"/>
    <lineage>
        <taxon>unclassified sequences</taxon>
        <taxon>metagenomes</taxon>
        <taxon>ecological metagenomes</taxon>
    </lineage>
</organism>
<protein>
    <recommendedName>
        <fullName evidence="10">Selenoprotein O</fullName>
    </recommendedName>
</protein>
<reference evidence="9" key="1">
    <citation type="submission" date="2018-05" db="EMBL/GenBank/DDBJ databases">
        <authorList>
            <person name="Lanie J.A."/>
            <person name="Ng W.-L."/>
            <person name="Kazmierczak K.M."/>
            <person name="Andrzejewski T.M."/>
            <person name="Davidsen T.M."/>
            <person name="Wayne K.J."/>
            <person name="Tettelin H."/>
            <person name="Glass J.I."/>
            <person name="Rusch D."/>
            <person name="Podicherti R."/>
            <person name="Tsui H.-C.T."/>
            <person name="Winkler M.E."/>
        </authorList>
    </citation>
    <scope>NUCLEOTIDE SEQUENCE</scope>
</reference>
<evidence type="ECO:0000256" key="2">
    <source>
        <dbReference type="ARBA" id="ARBA00009747"/>
    </source>
</evidence>
<dbReference type="PANTHER" id="PTHR32057">
    <property type="entry name" value="PROTEIN ADENYLYLTRANSFERASE SELO, MITOCHONDRIAL"/>
    <property type="match status" value="1"/>
</dbReference>
<evidence type="ECO:0000256" key="8">
    <source>
        <dbReference type="ARBA" id="ARBA00022842"/>
    </source>
</evidence>
<proteinExistence type="inferred from homology"/>
<evidence type="ECO:0000256" key="1">
    <source>
        <dbReference type="ARBA" id="ARBA00001946"/>
    </source>
</evidence>
<dbReference type="GO" id="GO:0070733">
    <property type="term" value="F:AMPylase activity"/>
    <property type="evidence" value="ECO:0007669"/>
    <property type="project" value="TreeGrafter"/>
</dbReference>
<dbReference type="GO" id="GO:0046872">
    <property type="term" value="F:metal ion binding"/>
    <property type="evidence" value="ECO:0007669"/>
    <property type="project" value="UniProtKB-KW"/>
</dbReference>
<dbReference type="InterPro" id="IPR003846">
    <property type="entry name" value="SelO"/>
</dbReference>
<dbReference type="EMBL" id="UINC01098874">
    <property type="protein sequence ID" value="SVC57726.1"/>
    <property type="molecule type" value="Genomic_DNA"/>
</dbReference>
<dbReference type="GO" id="GO:0005524">
    <property type="term" value="F:ATP binding"/>
    <property type="evidence" value="ECO:0007669"/>
    <property type="project" value="UniProtKB-KW"/>
</dbReference>
<dbReference type="AlphaFoldDB" id="A0A382N9G8"/>
<evidence type="ECO:0000256" key="3">
    <source>
        <dbReference type="ARBA" id="ARBA00022679"/>
    </source>
</evidence>
<gene>
    <name evidence="9" type="ORF">METZ01_LOCUS310580</name>
</gene>
<name>A0A382N9G8_9ZZZZ</name>
<accession>A0A382N9G8</accession>
<evidence type="ECO:0000256" key="4">
    <source>
        <dbReference type="ARBA" id="ARBA00022695"/>
    </source>
</evidence>
<comment type="cofactor">
    <cofactor evidence="1">
        <name>Mg(2+)</name>
        <dbReference type="ChEBI" id="CHEBI:18420"/>
    </cofactor>
</comment>
<sequence>MNDTEYLSKKFTFDNSYARLPERFYARQLPTKVPVPKLINLNEELAKDLGLDPEVLKASGGVKILSGNSIPEGAEPLAMAYAGHQFGNWVPELGDGRVLLLGELIGLDGVRRDIQLKGSGPTPFSRMGDGRAVLGPILREYIISEGMNGLGIPTTRTLSAVLTGEKIMREQLFPGAILTRVAQSHVRVGTFEYFSARKDIEGLRLLADYVIRRHFPDSGKSKNPYSALLYEVAVRQANLI</sequence>
<keyword evidence="6" id="KW-0547">Nucleotide-binding</keyword>
<evidence type="ECO:0000256" key="6">
    <source>
        <dbReference type="ARBA" id="ARBA00022741"/>
    </source>
</evidence>
<comment type="similarity">
    <text evidence="2">Belongs to the SELO family.</text>
</comment>
<dbReference type="Pfam" id="PF02696">
    <property type="entry name" value="SelO"/>
    <property type="match status" value="1"/>
</dbReference>
<evidence type="ECO:0000256" key="7">
    <source>
        <dbReference type="ARBA" id="ARBA00022840"/>
    </source>
</evidence>
<keyword evidence="4" id="KW-0548">Nucleotidyltransferase</keyword>
<evidence type="ECO:0000313" key="9">
    <source>
        <dbReference type="EMBL" id="SVC57726.1"/>
    </source>
</evidence>
<keyword evidence="8" id="KW-0460">Magnesium</keyword>
<keyword evidence="5" id="KW-0479">Metal-binding</keyword>
<feature type="non-terminal residue" evidence="9">
    <location>
        <position position="240"/>
    </location>
</feature>
<dbReference type="PANTHER" id="PTHR32057:SF14">
    <property type="entry name" value="PROTEIN ADENYLYLTRANSFERASE SELO, MITOCHONDRIAL"/>
    <property type="match status" value="1"/>
</dbReference>
<keyword evidence="3" id="KW-0808">Transferase</keyword>
<evidence type="ECO:0000256" key="5">
    <source>
        <dbReference type="ARBA" id="ARBA00022723"/>
    </source>
</evidence>
<keyword evidence="7" id="KW-0067">ATP-binding</keyword>
<evidence type="ECO:0008006" key="10">
    <source>
        <dbReference type="Google" id="ProtNLM"/>
    </source>
</evidence>